<feature type="transmembrane region" description="Helical" evidence="7">
    <location>
        <begin position="769"/>
        <end position="788"/>
    </location>
</feature>
<feature type="domain" description="ABC transporter" evidence="8">
    <location>
        <begin position="124"/>
        <end position="501"/>
    </location>
</feature>
<dbReference type="InterPro" id="IPR013525">
    <property type="entry name" value="ABC2_TM"/>
</dbReference>
<keyword evidence="2 7" id="KW-0812">Transmembrane</keyword>
<proteinExistence type="predicted"/>
<dbReference type="Pfam" id="PF00005">
    <property type="entry name" value="ABC_tran"/>
    <property type="match status" value="1"/>
</dbReference>
<organism evidence="9 10">
    <name type="scientific">Turnera subulata</name>
    <dbReference type="NCBI Taxonomy" id="218843"/>
    <lineage>
        <taxon>Eukaryota</taxon>
        <taxon>Viridiplantae</taxon>
        <taxon>Streptophyta</taxon>
        <taxon>Embryophyta</taxon>
        <taxon>Tracheophyta</taxon>
        <taxon>Spermatophyta</taxon>
        <taxon>Magnoliopsida</taxon>
        <taxon>eudicotyledons</taxon>
        <taxon>Gunneridae</taxon>
        <taxon>Pentapetalae</taxon>
        <taxon>rosids</taxon>
        <taxon>fabids</taxon>
        <taxon>Malpighiales</taxon>
        <taxon>Passifloraceae</taxon>
        <taxon>Turnera</taxon>
    </lineage>
</organism>
<dbReference type="PANTHER" id="PTHR48040:SF45">
    <property type="entry name" value="PLEIOTROPIC DRUG RESISTANCE PROTEIN 1-LIKE"/>
    <property type="match status" value="1"/>
</dbReference>
<protein>
    <recommendedName>
        <fullName evidence="8">ABC transporter domain-containing protein</fullName>
    </recommendedName>
</protein>
<evidence type="ECO:0000313" key="9">
    <source>
        <dbReference type="EMBL" id="KAJ4828265.1"/>
    </source>
</evidence>
<sequence>MEGAGGDIFMGSSARFSSSNIWRNSTLEVFSKSSRDEDDEEALKWAALEKLPTYLRVRRGILTEKEGQTREIDINCLGLIERRNLLERLVKIAEEDNEQFLLKLKERIERTHTFRCCNIPQGLLNSLHLLPSRKQPLSILHDVSGIIKPRRMTLLLGPPSSGKTTLLLALAGKLDKDLKVSGRVTYNGHGMEEFVPQRSSAYISQYDLHIGEMTVRETLAFSARCQGVGPRYEMLKELSRREKAANIKPDPDIDIYMKILGLEVCADTIVGDELIRGISGGQKKRVTTAFGKQQAVISKEAFAAKNANKAGEAIELTSGEKSFTEKGNESRRSISSRVLSARVGDNAKRGMILPFQPLSITFDDIRYAVDMPQMFIEEVMELVELTPLREALVGLPGVNGLSTEQRKRLTIAVELVANPSIIFMDEPTSGLDARAAAIVMRTVRNTVDTGRTVVCTIHQPSIDIFDAFDELFLLKRGGEEIYVGPIGRHACHLIKYLEEIEGIPKIKDGYNPATWMLEVTSAAQEATLGVNFTDIYKNSELYRRNKALIKQLSSPPPGSQDLYFQTKYSQSFSVQCMACLWKQHWSYWRNPPYTAVRLLFTTVIAVLFGTIFWDLGSKRKSKQDLFNAMGSMYAAVLFIGVQNASSVQPVVAIERTVFYRERAAGMYSALPYAFGQVVIEIPYILFQTAIYGVIVYAMIGFDWTFMKFFWYIFYMFFTFLYFTFYGMMTVAVTPNHQIAAIVSSAFYAVWNLFSGFIVPRTRIPVWWRWYFWACPVSWTLYGLVASQFGDYHDRLDSGETVEEYIRTYFGFRHDFLGVVAIVHVGISVLFGFIFAFSIRTFNFQKR</sequence>
<reference evidence="9" key="2">
    <citation type="journal article" date="2023" name="Plants (Basel)">
        <title>Annotation of the Turnera subulata (Passifloraceae) Draft Genome Reveals the S-Locus Evolved after the Divergence of Turneroideae from Passifloroideae in a Stepwise Manner.</title>
        <authorList>
            <person name="Henning P.M."/>
            <person name="Roalson E.H."/>
            <person name="Mir W."/>
            <person name="McCubbin A.G."/>
            <person name="Shore J.S."/>
        </authorList>
    </citation>
    <scope>NUCLEOTIDE SEQUENCE</scope>
    <source>
        <strain evidence="9">F60SS</strain>
    </source>
</reference>
<keyword evidence="5 7" id="KW-1133">Transmembrane helix</keyword>
<comment type="subcellular location">
    <subcellularLocation>
        <location evidence="1">Membrane</location>
        <topology evidence="1">Multi-pass membrane protein</topology>
    </subcellularLocation>
</comment>
<evidence type="ECO:0000256" key="3">
    <source>
        <dbReference type="ARBA" id="ARBA00022741"/>
    </source>
</evidence>
<dbReference type="GO" id="GO:0016020">
    <property type="term" value="C:membrane"/>
    <property type="evidence" value="ECO:0007669"/>
    <property type="project" value="UniProtKB-SubCell"/>
</dbReference>
<dbReference type="InterPro" id="IPR027417">
    <property type="entry name" value="P-loop_NTPase"/>
</dbReference>
<evidence type="ECO:0000256" key="1">
    <source>
        <dbReference type="ARBA" id="ARBA00004141"/>
    </source>
</evidence>
<dbReference type="GO" id="GO:0005524">
    <property type="term" value="F:ATP binding"/>
    <property type="evidence" value="ECO:0007669"/>
    <property type="project" value="UniProtKB-KW"/>
</dbReference>
<accession>A0A9Q0FB89</accession>
<dbReference type="OrthoDB" id="537059at2759"/>
<dbReference type="AlphaFoldDB" id="A0A9Q0FB89"/>
<dbReference type="InterPro" id="IPR003593">
    <property type="entry name" value="AAA+_ATPase"/>
</dbReference>
<dbReference type="Gene3D" id="3.40.50.300">
    <property type="entry name" value="P-loop containing nucleotide triphosphate hydrolases"/>
    <property type="match status" value="2"/>
</dbReference>
<dbReference type="GO" id="GO:0016887">
    <property type="term" value="F:ATP hydrolysis activity"/>
    <property type="evidence" value="ECO:0007669"/>
    <property type="project" value="InterPro"/>
</dbReference>
<reference evidence="9" key="1">
    <citation type="submission" date="2022-02" db="EMBL/GenBank/DDBJ databases">
        <authorList>
            <person name="Henning P.M."/>
            <person name="McCubbin A.G."/>
            <person name="Shore J.S."/>
        </authorList>
    </citation>
    <scope>NUCLEOTIDE SEQUENCE</scope>
    <source>
        <strain evidence="9">F60SS</strain>
        <tissue evidence="9">Leaves</tissue>
    </source>
</reference>
<keyword evidence="4" id="KW-0067">ATP-binding</keyword>
<keyword evidence="10" id="KW-1185">Reference proteome</keyword>
<dbReference type="InterPro" id="IPR003439">
    <property type="entry name" value="ABC_transporter-like_ATP-bd"/>
</dbReference>
<feature type="transmembrane region" description="Helical" evidence="7">
    <location>
        <begin position="595"/>
        <end position="613"/>
    </location>
</feature>
<feature type="transmembrane region" description="Helical" evidence="7">
    <location>
        <begin position="815"/>
        <end position="838"/>
    </location>
</feature>
<comment type="caution">
    <text evidence="9">The sequence shown here is derived from an EMBL/GenBank/DDBJ whole genome shotgun (WGS) entry which is preliminary data.</text>
</comment>
<evidence type="ECO:0000256" key="4">
    <source>
        <dbReference type="ARBA" id="ARBA00022840"/>
    </source>
</evidence>
<evidence type="ECO:0000256" key="5">
    <source>
        <dbReference type="ARBA" id="ARBA00022989"/>
    </source>
</evidence>
<dbReference type="PROSITE" id="PS50893">
    <property type="entry name" value="ABC_TRANSPORTER_2"/>
    <property type="match status" value="1"/>
</dbReference>
<feature type="transmembrane region" description="Helical" evidence="7">
    <location>
        <begin position="681"/>
        <end position="701"/>
    </location>
</feature>
<dbReference type="PANTHER" id="PTHR48040">
    <property type="entry name" value="PLEIOTROPIC DRUG RESISTANCE PROTEIN 1-LIKE ISOFORM X1"/>
    <property type="match status" value="1"/>
</dbReference>
<dbReference type="Proteomes" id="UP001141552">
    <property type="component" value="Unassembled WGS sequence"/>
</dbReference>
<dbReference type="SUPFAM" id="SSF52540">
    <property type="entry name" value="P-loop containing nucleoside triphosphate hydrolases"/>
    <property type="match status" value="1"/>
</dbReference>
<feature type="transmembrane region" description="Helical" evidence="7">
    <location>
        <begin position="738"/>
        <end position="757"/>
    </location>
</feature>
<name>A0A9Q0FB89_9ROSI</name>
<keyword evidence="3" id="KW-0547">Nucleotide-binding</keyword>
<dbReference type="FunFam" id="3.40.50.300:FF:002615">
    <property type="entry name" value="ABC transporter"/>
    <property type="match status" value="1"/>
</dbReference>
<evidence type="ECO:0000256" key="2">
    <source>
        <dbReference type="ARBA" id="ARBA00022692"/>
    </source>
</evidence>
<dbReference type="GO" id="GO:0140359">
    <property type="term" value="F:ABC-type transporter activity"/>
    <property type="evidence" value="ECO:0007669"/>
    <property type="project" value="InterPro"/>
</dbReference>
<keyword evidence="6 7" id="KW-0472">Membrane</keyword>
<evidence type="ECO:0000256" key="7">
    <source>
        <dbReference type="SAM" id="Phobius"/>
    </source>
</evidence>
<feature type="transmembrane region" description="Helical" evidence="7">
    <location>
        <begin position="708"/>
        <end position="732"/>
    </location>
</feature>
<evidence type="ECO:0000313" key="10">
    <source>
        <dbReference type="Proteomes" id="UP001141552"/>
    </source>
</evidence>
<evidence type="ECO:0000256" key="6">
    <source>
        <dbReference type="ARBA" id="ARBA00023136"/>
    </source>
</evidence>
<dbReference type="SMART" id="SM00382">
    <property type="entry name" value="AAA"/>
    <property type="match status" value="1"/>
</dbReference>
<evidence type="ECO:0000259" key="8">
    <source>
        <dbReference type="PROSITE" id="PS50893"/>
    </source>
</evidence>
<dbReference type="EMBL" id="JAKUCV010006219">
    <property type="protein sequence ID" value="KAJ4828265.1"/>
    <property type="molecule type" value="Genomic_DNA"/>
</dbReference>
<dbReference type="Pfam" id="PF01061">
    <property type="entry name" value="ABC2_membrane"/>
    <property type="match status" value="1"/>
</dbReference>
<gene>
    <name evidence="9" type="ORF">Tsubulata_012074</name>
</gene>